<evidence type="ECO:0000313" key="1">
    <source>
        <dbReference type="EMBL" id="AIA64126.1"/>
    </source>
</evidence>
<dbReference type="Proteomes" id="UP000026999">
    <property type="component" value="Segment"/>
</dbReference>
<gene>
    <name evidence="1" type="ORF">PHAGE6E_100</name>
</gene>
<dbReference type="RefSeq" id="YP_009042605.1">
    <property type="nucleotide sequence ID" value="NC_024355.1"/>
</dbReference>
<proteinExistence type="predicted"/>
<dbReference type="KEGG" id="vg:19685841"/>
<evidence type="ECO:0000313" key="2">
    <source>
        <dbReference type="Proteomes" id="UP000026999"/>
    </source>
</evidence>
<dbReference type="EMBL" id="KJ804259">
    <property type="protein sequence ID" value="AIA64126.1"/>
    <property type="molecule type" value="Genomic_DNA"/>
</dbReference>
<sequence length="133" mass="16064">MNDYKMEEYGKLLHDKKVKFKYNNKKIVAYFVTDDKYILTRLVYKQYERDILDNISDWDNISDFLNDIKNNTSGSFVLWVQQEQNKKKSNKQREKELYKEFNIKKTSEDALSKEPYIIVDMIQTLRDVDKENG</sequence>
<organism evidence="1 2">
    <name type="scientific">Staphylococcus phage 6ec</name>
    <dbReference type="NCBI Taxonomy" id="1500386"/>
    <lineage>
        <taxon>Viruses</taxon>
        <taxon>Duplodnaviria</taxon>
        <taxon>Heunggongvirae</taxon>
        <taxon>Uroviricota</taxon>
        <taxon>Caudoviricetes</taxon>
        <taxon>Sextaecvirus</taxon>
        <taxon>Sextaecvirus sextaec</taxon>
    </lineage>
</organism>
<dbReference type="GeneID" id="19685841"/>
<protein>
    <submittedName>
        <fullName evidence="1">Uncharacterized protein</fullName>
    </submittedName>
</protein>
<name>A0A060AF10_9CAUD</name>
<keyword evidence="2" id="KW-1185">Reference proteome</keyword>
<reference evidence="1 2" key="1">
    <citation type="journal article" date="2014" name="Genome Announc.">
        <title>Complete Genome Sequence of a Staphylococcus epidermidis Bacteriophage Isolated from the Anterior Nares of Humans.</title>
        <authorList>
            <person name="Aswani V.H."/>
            <person name="Tremblay D.M."/>
            <person name="Moineau S."/>
            <person name="Shukla S.K."/>
        </authorList>
    </citation>
    <scope>NUCLEOTIDE SEQUENCE [LARGE SCALE GENOMIC DNA]</scope>
</reference>
<accession>A0A060AF10</accession>